<evidence type="ECO:0000313" key="4">
    <source>
        <dbReference type="Proteomes" id="UP000823634"/>
    </source>
</evidence>
<feature type="chain" id="PRO_5039636990" description="Lipoprotein" evidence="2">
    <location>
        <begin position="21"/>
        <end position="520"/>
    </location>
</feature>
<keyword evidence="2" id="KW-0732">Signal</keyword>
<feature type="region of interest" description="Disordered" evidence="1">
    <location>
        <begin position="21"/>
        <end position="58"/>
    </location>
</feature>
<organism evidence="3 4">
    <name type="scientific">Candidatus Alloenteromonas pullistercoris</name>
    <dbReference type="NCBI Taxonomy" id="2840785"/>
    <lineage>
        <taxon>Bacteria</taxon>
        <taxon>Bacillati</taxon>
        <taxon>Bacillota</taxon>
        <taxon>Bacillota incertae sedis</taxon>
        <taxon>Candidatus Alloenteromonas</taxon>
    </lineage>
</organism>
<dbReference type="PROSITE" id="PS51257">
    <property type="entry name" value="PROKAR_LIPOPROTEIN"/>
    <property type="match status" value="1"/>
</dbReference>
<evidence type="ECO:0008006" key="5">
    <source>
        <dbReference type="Google" id="ProtNLM"/>
    </source>
</evidence>
<accession>A0A9D9GVG3</accession>
<dbReference type="AlphaFoldDB" id="A0A9D9GVG3"/>
<evidence type="ECO:0000313" key="3">
    <source>
        <dbReference type="EMBL" id="MBO8425887.1"/>
    </source>
</evidence>
<feature type="compositionally biased region" description="Low complexity" evidence="1">
    <location>
        <begin position="21"/>
        <end position="50"/>
    </location>
</feature>
<evidence type="ECO:0000256" key="1">
    <source>
        <dbReference type="SAM" id="MobiDB-lite"/>
    </source>
</evidence>
<dbReference type="EMBL" id="JADINA010000007">
    <property type="protein sequence ID" value="MBO8425887.1"/>
    <property type="molecule type" value="Genomic_DNA"/>
</dbReference>
<protein>
    <recommendedName>
        <fullName evidence="5">Lipoprotein</fullName>
    </recommendedName>
</protein>
<feature type="signal peptide" evidence="2">
    <location>
        <begin position="1"/>
        <end position="20"/>
    </location>
</feature>
<evidence type="ECO:0000256" key="2">
    <source>
        <dbReference type="SAM" id="SignalP"/>
    </source>
</evidence>
<reference evidence="3" key="2">
    <citation type="journal article" date="2021" name="PeerJ">
        <title>Extensive microbial diversity within the chicken gut microbiome revealed by metagenomics and culture.</title>
        <authorList>
            <person name="Gilroy R."/>
            <person name="Ravi A."/>
            <person name="Getino M."/>
            <person name="Pursley I."/>
            <person name="Horton D.L."/>
            <person name="Alikhan N.F."/>
            <person name="Baker D."/>
            <person name="Gharbi K."/>
            <person name="Hall N."/>
            <person name="Watson M."/>
            <person name="Adriaenssens E.M."/>
            <person name="Foster-Nyarko E."/>
            <person name="Jarju S."/>
            <person name="Secka A."/>
            <person name="Antonio M."/>
            <person name="Oren A."/>
            <person name="Chaudhuri R.R."/>
            <person name="La Ragione R."/>
            <person name="Hildebrand F."/>
            <person name="Pallen M.J."/>
        </authorList>
    </citation>
    <scope>NUCLEOTIDE SEQUENCE</scope>
    <source>
        <strain evidence="3">17113</strain>
    </source>
</reference>
<proteinExistence type="predicted"/>
<dbReference type="Proteomes" id="UP000823634">
    <property type="component" value="Unassembled WGS sequence"/>
</dbReference>
<reference evidence="3" key="1">
    <citation type="submission" date="2020-10" db="EMBL/GenBank/DDBJ databases">
        <authorList>
            <person name="Gilroy R."/>
        </authorList>
    </citation>
    <scope>NUCLEOTIDE SEQUENCE</scope>
    <source>
        <strain evidence="3">17113</strain>
    </source>
</reference>
<name>A0A9D9GVG3_9FIRM</name>
<sequence length="520" mass="55805">MKKKFIAAAAIALALGLASCETTTSSSSAPDSSAQESSETGSSETSSSEDSSSEDTPTEIDVTVEELRELLLDKAARPVVSRTLTTSSENAYDGAETTVSEGTNASLESLETVTTTTSSGTATTKYYDAIIGDVYYSIDTSKYGNASRQKIVAGDSEIEFSEAVAQQMLSLAQAETMLSGVLAYDEALAALEPVEDADNLHLELTAIKTGEKVEYTLEGYYENLEAESWEYLETYFLIATVDNGDLTSFESEIRKANPDDWDYETHAPSEDAPANKTIYELSDIEYAEELPATDPEAPIFDVSPYFISTINSASLDMSEAVDGAFKVGDTVWLNEVKDYLPTTAKDASTIVITSVIDNATGEEDPDAIGAGAYGFGQAWAKPGTFDVVIGNEFRPDLYVIEDIVVTGSATTGDAPIITGILNDFGTLLTPDDGTTNEYTIDVPLWDIAIFMPYWEGFDTATQAQLDAIDYTVTPANSLMVYLYLDGSMPYMEIMGMAAGTNDLTINNPNGSTIVLHCVVA</sequence>
<gene>
    <name evidence="3" type="ORF">IAC61_01020</name>
</gene>
<comment type="caution">
    <text evidence="3">The sequence shown here is derived from an EMBL/GenBank/DDBJ whole genome shotgun (WGS) entry which is preliminary data.</text>
</comment>